<proteinExistence type="predicted"/>
<keyword evidence="3" id="KW-1185">Reference proteome</keyword>
<keyword evidence="1" id="KW-0732">Signal</keyword>
<accession>A0A6N9HMB7</accession>
<organism evidence="2 3">
    <name type="scientific">Pseudoduganella guangdongensis</name>
    <dbReference type="NCBI Taxonomy" id="2692179"/>
    <lineage>
        <taxon>Bacteria</taxon>
        <taxon>Pseudomonadati</taxon>
        <taxon>Pseudomonadota</taxon>
        <taxon>Betaproteobacteria</taxon>
        <taxon>Burkholderiales</taxon>
        <taxon>Oxalobacteraceae</taxon>
        <taxon>Telluria group</taxon>
        <taxon>Pseudoduganella</taxon>
    </lineage>
</organism>
<evidence type="ECO:0000256" key="1">
    <source>
        <dbReference type="SAM" id="SignalP"/>
    </source>
</evidence>
<reference evidence="2 3" key="1">
    <citation type="submission" date="2019-12" db="EMBL/GenBank/DDBJ databases">
        <title>Novel species isolated from a subtropical stream in China.</title>
        <authorList>
            <person name="Lu H."/>
        </authorList>
    </citation>
    <scope>NUCLEOTIDE SEQUENCE [LARGE SCALE GENOMIC DNA]</scope>
    <source>
        <strain evidence="2 3">DS3</strain>
    </source>
</reference>
<dbReference type="EMBL" id="WWCJ01000016">
    <property type="protein sequence ID" value="MYN04333.1"/>
    <property type="molecule type" value="Genomic_DNA"/>
</dbReference>
<protein>
    <submittedName>
        <fullName evidence="2">Uncharacterized protein</fullName>
    </submittedName>
</protein>
<dbReference type="AlphaFoldDB" id="A0A6N9HMB7"/>
<evidence type="ECO:0000313" key="2">
    <source>
        <dbReference type="EMBL" id="MYN04333.1"/>
    </source>
</evidence>
<dbReference type="RefSeq" id="WP_161027298.1">
    <property type="nucleotide sequence ID" value="NZ_WWCJ01000016.1"/>
</dbReference>
<feature type="signal peptide" evidence="1">
    <location>
        <begin position="1"/>
        <end position="17"/>
    </location>
</feature>
<dbReference type="Proteomes" id="UP000448575">
    <property type="component" value="Unassembled WGS sequence"/>
</dbReference>
<sequence length="97" mass="9916">MKTVVQSLLLVVAVALAHDTHAASRSASIQVSFTIVESCKVQATAQQQSVHCDLATPYAISQPTAVTAPAPQILAGTDSSAAKAANAADPKLVTITF</sequence>
<name>A0A6N9HMB7_9BURK</name>
<feature type="chain" id="PRO_5026777868" evidence="1">
    <location>
        <begin position="18"/>
        <end position="97"/>
    </location>
</feature>
<gene>
    <name evidence="2" type="ORF">GTP41_19760</name>
</gene>
<evidence type="ECO:0000313" key="3">
    <source>
        <dbReference type="Proteomes" id="UP000448575"/>
    </source>
</evidence>
<comment type="caution">
    <text evidence="2">The sequence shown here is derived from an EMBL/GenBank/DDBJ whole genome shotgun (WGS) entry which is preliminary data.</text>
</comment>